<comment type="caution">
    <text evidence="4">The sequence shown here is derived from an EMBL/GenBank/DDBJ whole genome shotgun (WGS) entry which is preliminary data.</text>
</comment>
<dbReference type="Gene3D" id="2.60.120.920">
    <property type="match status" value="1"/>
</dbReference>
<dbReference type="CDD" id="cd11709">
    <property type="entry name" value="SPRY"/>
    <property type="match status" value="1"/>
</dbReference>
<accession>A0ABQ8XSA8</accession>
<dbReference type="Proteomes" id="UP001150062">
    <property type="component" value="Unassembled WGS sequence"/>
</dbReference>
<dbReference type="EMBL" id="JAOAOG010000257">
    <property type="protein sequence ID" value="KAJ6235498.1"/>
    <property type="molecule type" value="Genomic_DNA"/>
</dbReference>
<feature type="compositionally biased region" description="Basic and acidic residues" evidence="2">
    <location>
        <begin position="171"/>
        <end position="208"/>
    </location>
</feature>
<dbReference type="InterPro" id="IPR043136">
    <property type="entry name" value="B30.2/SPRY_sf"/>
</dbReference>
<dbReference type="SUPFAM" id="SSF49899">
    <property type="entry name" value="Concanavalin A-like lectins/glucanases"/>
    <property type="match status" value="1"/>
</dbReference>
<organism evidence="4 5">
    <name type="scientific">Anaeramoeba flamelloides</name>
    <dbReference type="NCBI Taxonomy" id="1746091"/>
    <lineage>
        <taxon>Eukaryota</taxon>
        <taxon>Metamonada</taxon>
        <taxon>Anaeramoebidae</taxon>
        <taxon>Anaeramoeba</taxon>
    </lineage>
</organism>
<sequence length="392" mass="45886">MHQKKFKLYCQNENRLICTKCHENCIDQNHTILTIKKASQEFKKMLSDLFEKIKQEEKKNKQVIKRAIGKQKLFIKEIEEISNKIKKDFESLVLELQQAKMINLKILEITKLAIVDQRIGEIITQATQKNSNLLQKNEKIKKIIQSKTDKKNIDLINDSIKLLQEISEEKKSVKKKDNEKENEKEREKKIEKEKEREKEKEKEKEKKPIPNQACEIFDDENNSINKIEIHNNNKTAKCTLNNSSSGGRVCGKKLYNSGKHEIKIKIDQFPQSYDQKNEISIGLINSEHKESFLQRDGNEGTYFYESHWYIGGLISYKKKCVDGKLQIETFLANRHINEGDIFILNLDMDKKSVSFKINGNELGVIFENLPEKVYFFAYLCGQKDNKNTISFI</sequence>
<feature type="domain" description="B30.2/SPRY" evidence="3">
    <location>
        <begin position="196"/>
        <end position="392"/>
    </location>
</feature>
<keyword evidence="1" id="KW-0175">Coiled coil</keyword>
<feature type="region of interest" description="Disordered" evidence="2">
    <location>
        <begin position="171"/>
        <end position="213"/>
    </location>
</feature>
<dbReference type="PROSITE" id="PS50188">
    <property type="entry name" value="B302_SPRY"/>
    <property type="match status" value="1"/>
</dbReference>
<evidence type="ECO:0000256" key="2">
    <source>
        <dbReference type="SAM" id="MobiDB-lite"/>
    </source>
</evidence>
<dbReference type="SUPFAM" id="SSF57845">
    <property type="entry name" value="B-box zinc-binding domain"/>
    <property type="match status" value="1"/>
</dbReference>
<dbReference type="InterPro" id="IPR013320">
    <property type="entry name" value="ConA-like_dom_sf"/>
</dbReference>
<keyword evidence="5" id="KW-1185">Reference proteome</keyword>
<dbReference type="InterPro" id="IPR001870">
    <property type="entry name" value="B30.2/SPRY"/>
</dbReference>
<protein>
    <recommendedName>
        <fullName evidence="3">B30.2/SPRY domain-containing protein</fullName>
    </recommendedName>
</protein>
<evidence type="ECO:0000313" key="4">
    <source>
        <dbReference type="EMBL" id="KAJ6235498.1"/>
    </source>
</evidence>
<dbReference type="PANTHER" id="PTHR24103">
    <property type="entry name" value="E3 UBIQUITIN-PROTEIN LIGASE TRIM"/>
    <property type="match status" value="1"/>
</dbReference>
<reference evidence="4" key="1">
    <citation type="submission" date="2022-08" db="EMBL/GenBank/DDBJ databases">
        <title>Novel sulfate-reducing endosymbionts in the free-living metamonad Anaeramoeba.</title>
        <authorList>
            <person name="Jerlstrom-Hultqvist J."/>
            <person name="Cepicka I."/>
            <person name="Gallot-Lavallee L."/>
            <person name="Salas-Leiva D."/>
            <person name="Curtis B.A."/>
            <person name="Zahonova K."/>
            <person name="Pipaliya S."/>
            <person name="Dacks J."/>
            <person name="Roger A.J."/>
        </authorList>
    </citation>
    <scope>NUCLEOTIDE SEQUENCE</scope>
    <source>
        <strain evidence="4">Schooner1</strain>
    </source>
</reference>
<proteinExistence type="predicted"/>
<dbReference type="Gene3D" id="3.30.160.60">
    <property type="entry name" value="Classic Zinc Finger"/>
    <property type="match status" value="1"/>
</dbReference>
<name>A0ABQ8XSA8_9EUKA</name>
<feature type="coiled-coil region" evidence="1">
    <location>
        <begin position="39"/>
        <end position="66"/>
    </location>
</feature>
<evidence type="ECO:0000259" key="3">
    <source>
        <dbReference type="PROSITE" id="PS50188"/>
    </source>
</evidence>
<evidence type="ECO:0000313" key="5">
    <source>
        <dbReference type="Proteomes" id="UP001150062"/>
    </source>
</evidence>
<dbReference type="InterPro" id="IPR050143">
    <property type="entry name" value="TRIM/RBCC"/>
</dbReference>
<evidence type="ECO:0000256" key="1">
    <source>
        <dbReference type="SAM" id="Coils"/>
    </source>
</evidence>
<gene>
    <name evidence="4" type="ORF">M0813_03645</name>
</gene>